<dbReference type="SUPFAM" id="SSF52540">
    <property type="entry name" value="P-loop containing nucleoside triphosphate hydrolases"/>
    <property type="match status" value="1"/>
</dbReference>
<dbReference type="EMBL" id="CP114014">
    <property type="protein sequence ID" value="XAY07134.1"/>
    <property type="molecule type" value="Genomic_DNA"/>
</dbReference>
<evidence type="ECO:0000256" key="4">
    <source>
        <dbReference type="ARBA" id="ARBA00022840"/>
    </source>
</evidence>
<dbReference type="SMART" id="SM00382">
    <property type="entry name" value="AAA"/>
    <property type="match status" value="1"/>
</dbReference>
<dbReference type="Gene3D" id="3.40.50.300">
    <property type="entry name" value="P-loop containing nucleotide triphosphate hydrolases"/>
    <property type="match status" value="1"/>
</dbReference>
<accession>A0AAU7AZN9</accession>
<protein>
    <submittedName>
        <fullName evidence="6">Manganese transport system ATP-binding protein MntB</fullName>
    </submittedName>
</protein>
<reference evidence="6" key="1">
    <citation type="submission" date="2022-12" db="EMBL/GenBank/DDBJ databases">
        <title>Paraconexibacter alkalitolerans sp. nov. and Baekduia alba sp. nov., isolated from soil and emended description of the genera Paraconexibacter (Chun et al., 2020) and Baekduia (An et al., 2020).</title>
        <authorList>
            <person name="Vieira S."/>
            <person name="Huber K.J."/>
            <person name="Geppert A."/>
            <person name="Wolf J."/>
            <person name="Neumann-Schaal M."/>
            <person name="Muesken M."/>
            <person name="Overmann J."/>
        </authorList>
    </citation>
    <scope>NUCLEOTIDE SEQUENCE</scope>
    <source>
        <strain evidence="6">AEG42_29</strain>
    </source>
</reference>
<dbReference type="PROSITE" id="PS50893">
    <property type="entry name" value="ABC_TRANSPORTER_2"/>
    <property type="match status" value="1"/>
</dbReference>
<sequence length="266" mass="28231">MTDPVPAPGAAAAAPADARVLVRTAGLACGYAGTPVLTGVDLTLRAGDRVAVLGPNGGGKTTLFRTLLRELDPLAGTLDLSARCAVVPQTERSRLDFPVSATDVALMGAVSRLAWWRRPSRADRRLARAALDQVGLAEHADRTFGDLSGGQRQRVLVARALVQDAPIVLLDEPFTGLDAVSAERLEQLLLALADEGRGLLIATHDVDQARRWGTVLCLNRRQIAYGGAEVLTRSVLEATYGGEIVDIDCAVHGHHPAVLPAHHHEH</sequence>
<evidence type="ECO:0000313" key="6">
    <source>
        <dbReference type="EMBL" id="XAY07134.1"/>
    </source>
</evidence>
<dbReference type="AlphaFoldDB" id="A0AAU7AZN9"/>
<dbReference type="InterPro" id="IPR017871">
    <property type="entry name" value="ABC_transporter-like_CS"/>
</dbReference>
<name>A0AAU7AZN9_9ACTN</name>
<keyword evidence="2" id="KW-0813">Transport</keyword>
<dbReference type="GO" id="GO:0016887">
    <property type="term" value="F:ATP hydrolysis activity"/>
    <property type="evidence" value="ECO:0007669"/>
    <property type="project" value="InterPro"/>
</dbReference>
<dbReference type="InterPro" id="IPR003593">
    <property type="entry name" value="AAA+_ATPase"/>
</dbReference>
<dbReference type="GO" id="GO:0005524">
    <property type="term" value="F:ATP binding"/>
    <property type="evidence" value="ECO:0007669"/>
    <property type="project" value="UniProtKB-KW"/>
</dbReference>
<keyword evidence="4 6" id="KW-0067">ATP-binding</keyword>
<dbReference type="InterPro" id="IPR003439">
    <property type="entry name" value="ABC_transporter-like_ATP-bd"/>
</dbReference>
<gene>
    <name evidence="6" type="primary">mntB_2</name>
    <name evidence="6" type="ORF">DSM112329_04013</name>
</gene>
<evidence type="ECO:0000256" key="3">
    <source>
        <dbReference type="ARBA" id="ARBA00022741"/>
    </source>
</evidence>
<dbReference type="PROSITE" id="PS00211">
    <property type="entry name" value="ABC_TRANSPORTER_1"/>
    <property type="match status" value="1"/>
</dbReference>
<comment type="similarity">
    <text evidence="1">Belongs to the ABC transporter superfamily.</text>
</comment>
<dbReference type="InterPro" id="IPR050153">
    <property type="entry name" value="Metal_Ion_Import_ABC"/>
</dbReference>
<evidence type="ECO:0000256" key="2">
    <source>
        <dbReference type="ARBA" id="ARBA00022448"/>
    </source>
</evidence>
<evidence type="ECO:0000259" key="5">
    <source>
        <dbReference type="PROSITE" id="PS50893"/>
    </source>
</evidence>
<dbReference type="InterPro" id="IPR027417">
    <property type="entry name" value="P-loop_NTPase"/>
</dbReference>
<dbReference type="KEGG" id="parq:DSM112329_04013"/>
<feature type="domain" description="ABC transporter" evidence="5">
    <location>
        <begin position="22"/>
        <end position="245"/>
    </location>
</feature>
<dbReference type="PANTHER" id="PTHR42734">
    <property type="entry name" value="METAL TRANSPORT SYSTEM ATP-BINDING PROTEIN TM_0124-RELATED"/>
    <property type="match status" value="1"/>
</dbReference>
<organism evidence="6">
    <name type="scientific">Paraconexibacter sp. AEG42_29</name>
    <dbReference type="NCBI Taxonomy" id="2997339"/>
    <lineage>
        <taxon>Bacteria</taxon>
        <taxon>Bacillati</taxon>
        <taxon>Actinomycetota</taxon>
        <taxon>Thermoleophilia</taxon>
        <taxon>Solirubrobacterales</taxon>
        <taxon>Paraconexibacteraceae</taxon>
        <taxon>Paraconexibacter</taxon>
    </lineage>
</organism>
<proteinExistence type="inferred from homology"/>
<keyword evidence="3" id="KW-0547">Nucleotide-binding</keyword>
<dbReference type="RefSeq" id="WP_354698340.1">
    <property type="nucleotide sequence ID" value="NZ_CP114014.1"/>
</dbReference>
<dbReference type="Pfam" id="PF00005">
    <property type="entry name" value="ABC_tran"/>
    <property type="match status" value="1"/>
</dbReference>
<evidence type="ECO:0000256" key="1">
    <source>
        <dbReference type="ARBA" id="ARBA00005417"/>
    </source>
</evidence>
<dbReference type="PANTHER" id="PTHR42734:SF5">
    <property type="entry name" value="IRON TRANSPORT SYSTEM ATP-BINDING PROTEIN HI_0361-RELATED"/>
    <property type="match status" value="1"/>
</dbReference>